<evidence type="ECO:0000313" key="3">
    <source>
        <dbReference type="Proteomes" id="UP000320773"/>
    </source>
</evidence>
<accession>A0A543G0K0</accession>
<protein>
    <submittedName>
        <fullName evidence="2">Uncharacterized protein DUF3883</fullName>
    </submittedName>
</protein>
<evidence type="ECO:0000313" key="2">
    <source>
        <dbReference type="EMBL" id="TQM39597.1"/>
    </source>
</evidence>
<name>A0A543G0K0_9FLAO</name>
<gene>
    <name evidence="2" type="ORF">BC670_0412</name>
</gene>
<comment type="caution">
    <text evidence="2">The sequence shown here is derived from an EMBL/GenBank/DDBJ whole genome shotgun (WGS) entry which is preliminary data.</text>
</comment>
<dbReference type="Proteomes" id="UP000320773">
    <property type="component" value="Unassembled WGS sequence"/>
</dbReference>
<dbReference type="RefSeq" id="WP_089080834.1">
    <property type="nucleotide sequence ID" value="NZ_VFPJ01000001.1"/>
</dbReference>
<dbReference type="AlphaFoldDB" id="A0A543G0K0"/>
<organism evidence="2 3">
    <name type="scientific">Flavobacterium branchiophilum</name>
    <dbReference type="NCBI Taxonomy" id="55197"/>
    <lineage>
        <taxon>Bacteria</taxon>
        <taxon>Pseudomonadati</taxon>
        <taxon>Bacteroidota</taxon>
        <taxon>Flavobacteriia</taxon>
        <taxon>Flavobacteriales</taxon>
        <taxon>Flavobacteriaceae</taxon>
        <taxon>Flavobacterium</taxon>
    </lineage>
</organism>
<dbReference type="Pfam" id="PF13020">
    <property type="entry name" value="NOV_C"/>
    <property type="match status" value="1"/>
</dbReference>
<dbReference type="InterPro" id="IPR024975">
    <property type="entry name" value="NOV_C"/>
</dbReference>
<feature type="domain" description="Protein NO VEIN C-terminal" evidence="1">
    <location>
        <begin position="154"/>
        <end position="245"/>
    </location>
</feature>
<reference evidence="2 3" key="1">
    <citation type="submission" date="2019-06" db="EMBL/GenBank/DDBJ databases">
        <title>Genomic Encyclopedia of Archaeal and Bacterial Type Strains, Phase II (KMG-II): from individual species to whole genera.</title>
        <authorList>
            <person name="Goeker M."/>
        </authorList>
    </citation>
    <scope>NUCLEOTIDE SEQUENCE [LARGE SCALE GENOMIC DNA]</scope>
    <source>
        <strain evidence="2 3">DSM 24789</strain>
    </source>
</reference>
<proteinExistence type="predicted"/>
<evidence type="ECO:0000259" key="1">
    <source>
        <dbReference type="Pfam" id="PF13020"/>
    </source>
</evidence>
<sequence length="274" mass="31137">MNNETCIHGGISPVSLLKDLHHSQAGSGRHRCPTCAYEQGFILGSSKRWNSYFEYSNSIPDAEECQLGSIAPSLILKNLGDNQGGTGRHKCTNCAFKKGFEVGVLENKIDSIKLDLVPAPKNGLNTKDRSFKPFKNVDFIKNELENKRLGFLGELFVIKNEKDILNSYGRKDLADLVEHSSEIHGDGLGYDILSFDINGDKKYIEVKTTRSEINRPFYLTKNEIEFSKINKDNYYLYRLFDFDTNLNIGKFYKLKGDLYKELNLDAILYLAIPR</sequence>
<dbReference type="EMBL" id="VFPJ01000001">
    <property type="protein sequence ID" value="TQM39597.1"/>
    <property type="molecule type" value="Genomic_DNA"/>
</dbReference>